<evidence type="ECO:0000313" key="2">
    <source>
        <dbReference type="Proteomes" id="UP000194012"/>
    </source>
</evidence>
<sequence>MTRLVAEIEAMRGLSDRIDNIVGAAAEAVQKRNLAEAREILDSAREVQKEVLRKPLEVNATLLEKTAEIDLIQGRVNDAFKILSAAADSFASINPLEPARRRVTYAIQLYNHGLRFGDPGMTLSAQMIRDALTHLDKSTAPDLWAHAQNNLAAALSTQAARTEGAAGTALLAEAVTAYRGALTVFTRQDHPVHWAMTQENLAICEVARADHDTTADPTPHLRAALEYVEAALTVFDPEHMPYDHGTATALRDQIKARLSGE</sequence>
<reference evidence="2" key="1">
    <citation type="submission" date="2017-03" db="EMBL/GenBank/DDBJ databases">
        <authorList>
            <person name="Rodrigo-Torres L."/>
            <person name="Arahal R.D."/>
            <person name="Lucena T."/>
        </authorList>
    </citation>
    <scope>NUCLEOTIDE SEQUENCE [LARGE SCALE GENOMIC DNA]</scope>
    <source>
        <strain evidence="2">CECT 8370</strain>
    </source>
</reference>
<gene>
    <name evidence="1" type="ORF">ROG8370_02953</name>
</gene>
<dbReference type="EMBL" id="FWFJ01000034">
    <property type="protein sequence ID" value="SLN64023.1"/>
    <property type="molecule type" value="Genomic_DNA"/>
</dbReference>
<dbReference type="OrthoDB" id="433986at2"/>
<organism evidence="1 2">
    <name type="scientific">Roseovarius gaetbuli</name>
    <dbReference type="NCBI Taxonomy" id="1356575"/>
    <lineage>
        <taxon>Bacteria</taxon>
        <taxon>Pseudomonadati</taxon>
        <taxon>Pseudomonadota</taxon>
        <taxon>Alphaproteobacteria</taxon>
        <taxon>Rhodobacterales</taxon>
        <taxon>Roseobacteraceae</taxon>
        <taxon>Roseovarius</taxon>
    </lineage>
</organism>
<dbReference type="InterPro" id="IPR011990">
    <property type="entry name" value="TPR-like_helical_dom_sf"/>
</dbReference>
<dbReference type="Proteomes" id="UP000194012">
    <property type="component" value="Unassembled WGS sequence"/>
</dbReference>
<keyword evidence="2" id="KW-1185">Reference proteome</keyword>
<accession>A0A1X6ZZ56</accession>
<evidence type="ECO:0008006" key="3">
    <source>
        <dbReference type="Google" id="ProtNLM"/>
    </source>
</evidence>
<name>A0A1X6ZZ56_9RHOB</name>
<dbReference type="RefSeq" id="WP_085827914.1">
    <property type="nucleotide sequence ID" value="NZ_FWFJ01000034.1"/>
</dbReference>
<proteinExistence type="predicted"/>
<evidence type="ECO:0000313" key="1">
    <source>
        <dbReference type="EMBL" id="SLN64023.1"/>
    </source>
</evidence>
<protein>
    <recommendedName>
        <fullName evidence="3">Tetratricopeptide repeat protein</fullName>
    </recommendedName>
</protein>
<dbReference type="AlphaFoldDB" id="A0A1X6ZZ56"/>
<dbReference type="Gene3D" id="1.25.40.10">
    <property type="entry name" value="Tetratricopeptide repeat domain"/>
    <property type="match status" value="1"/>
</dbReference>